<dbReference type="InterPro" id="IPR014729">
    <property type="entry name" value="Rossmann-like_a/b/a_fold"/>
</dbReference>
<protein>
    <recommendedName>
        <fullName evidence="2">UspA domain-containing protein</fullName>
    </recommendedName>
</protein>
<name>A0A5J6MNG9_9PROT</name>
<accession>A0A5J6MNG9</accession>
<dbReference type="Proteomes" id="UP000326202">
    <property type="component" value="Chromosome"/>
</dbReference>
<dbReference type="InterPro" id="IPR006016">
    <property type="entry name" value="UspA"/>
</dbReference>
<gene>
    <name evidence="3" type="ORF">FRZ44_40370</name>
</gene>
<feature type="domain" description="UspA" evidence="2">
    <location>
        <begin position="3"/>
        <end position="143"/>
    </location>
</feature>
<dbReference type="KEGG" id="htq:FRZ44_40370"/>
<dbReference type="AlphaFoldDB" id="A0A5J6MNG9"/>
<evidence type="ECO:0000313" key="4">
    <source>
        <dbReference type="Proteomes" id="UP000326202"/>
    </source>
</evidence>
<keyword evidence="4" id="KW-1185">Reference proteome</keyword>
<dbReference type="Gene3D" id="3.40.50.620">
    <property type="entry name" value="HUPs"/>
    <property type="match status" value="1"/>
</dbReference>
<dbReference type="InterPro" id="IPR006015">
    <property type="entry name" value="Universal_stress_UspA"/>
</dbReference>
<dbReference type="PANTHER" id="PTHR46268">
    <property type="entry name" value="STRESS RESPONSE PROTEIN NHAX"/>
    <property type="match status" value="1"/>
</dbReference>
<proteinExistence type="inferred from homology"/>
<evidence type="ECO:0000259" key="2">
    <source>
        <dbReference type="Pfam" id="PF00582"/>
    </source>
</evidence>
<dbReference type="PANTHER" id="PTHR46268:SF6">
    <property type="entry name" value="UNIVERSAL STRESS PROTEIN UP12"/>
    <property type="match status" value="1"/>
</dbReference>
<dbReference type="EMBL" id="CP042906">
    <property type="protein sequence ID" value="QEX18727.1"/>
    <property type="molecule type" value="Genomic_DNA"/>
</dbReference>
<dbReference type="Pfam" id="PF00582">
    <property type="entry name" value="Usp"/>
    <property type="match status" value="1"/>
</dbReference>
<comment type="similarity">
    <text evidence="1">Belongs to the universal stress protein A family.</text>
</comment>
<dbReference type="SUPFAM" id="SSF52402">
    <property type="entry name" value="Adenine nucleotide alpha hydrolases-like"/>
    <property type="match status" value="1"/>
</dbReference>
<sequence>MPMKILCATDGSKSSEKAVACAIDLAQGTGAQLSLLLVNMVPTDRMSHSHFWDQQLVDAANAQMSAQLAPAIRALKAAGLTKADSVVVSGSNAADAIVSYADENKFDHIVVGSSIRNAMERLLVGSTATAVVTRAHCPVTVAR</sequence>
<dbReference type="PRINTS" id="PR01438">
    <property type="entry name" value="UNVRSLSTRESS"/>
</dbReference>
<organism evidence="3 4">
    <name type="scientific">Hypericibacter terrae</name>
    <dbReference type="NCBI Taxonomy" id="2602015"/>
    <lineage>
        <taxon>Bacteria</taxon>
        <taxon>Pseudomonadati</taxon>
        <taxon>Pseudomonadota</taxon>
        <taxon>Alphaproteobacteria</taxon>
        <taxon>Rhodospirillales</taxon>
        <taxon>Dongiaceae</taxon>
        <taxon>Hypericibacter</taxon>
    </lineage>
</organism>
<evidence type="ECO:0000256" key="1">
    <source>
        <dbReference type="ARBA" id="ARBA00008791"/>
    </source>
</evidence>
<evidence type="ECO:0000313" key="3">
    <source>
        <dbReference type="EMBL" id="QEX18727.1"/>
    </source>
</evidence>
<dbReference type="RefSeq" id="WP_191908207.1">
    <property type="nucleotide sequence ID" value="NZ_CP042906.1"/>
</dbReference>
<reference evidence="3 4" key="1">
    <citation type="submission" date="2019-08" db="EMBL/GenBank/DDBJ databases">
        <title>Hyperibacter terrae gen. nov., sp. nov. and Hyperibacter viscosus sp. nov., two new members in the family Rhodospirillaceae isolated from the rhizosphere of Hypericum perforatum.</title>
        <authorList>
            <person name="Noviana Z."/>
        </authorList>
    </citation>
    <scope>NUCLEOTIDE SEQUENCE [LARGE SCALE GENOMIC DNA]</scope>
    <source>
        <strain evidence="3 4">R5913</strain>
    </source>
</reference>
<dbReference type="CDD" id="cd00293">
    <property type="entry name" value="USP-like"/>
    <property type="match status" value="1"/>
</dbReference>